<dbReference type="InterPro" id="IPR012677">
    <property type="entry name" value="Nucleotide-bd_a/b_plait_sf"/>
</dbReference>
<feature type="compositionally biased region" description="Polar residues" evidence="3">
    <location>
        <begin position="403"/>
        <end position="419"/>
    </location>
</feature>
<dbReference type="SMART" id="SM00360">
    <property type="entry name" value="RRM"/>
    <property type="match status" value="1"/>
</dbReference>
<dbReference type="AlphaFoldDB" id="A0A9F7QTS8"/>
<evidence type="ECO:0000313" key="7">
    <source>
        <dbReference type="RefSeq" id="XP_053529960.1"/>
    </source>
</evidence>
<evidence type="ECO:0000256" key="3">
    <source>
        <dbReference type="SAM" id="MobiDB-lite"/>
    </source>
</evidence>
<proteinExistence type="predicted"/>
<dbReference type="GeneID" id="108281098"/>
<dbReference type="PROSITE" id="PS50102">
    <property type="entry name" value="RRM"/>
    <property type="match status" value="1"/>
</dbReference>
<protein>
    <submittedName>
        <fullName evidence="6 7">Proteoglycan 4 isoform X1</fullName>
    </submittedName>
</protein>
<dbReference type="Pfam" id="PF00076">
    <property type="entry name" value="RRM_1"/>
    <property type="match status" value="1"/>
</dbReference>
<feature type="compositionally biased region" description="Basic and acidic residues" evidence="3">
    <location>
        <begin position="28"/>
        <end position="48"/>
    </location>
</feature>
<gene>
    <name evidence="6 7" type="primary">LOC108281098</name>
</gene>
<dbReference type="RefSeq" id="XP_053529959.1">
    <property type="nucleotide sequence ID" value="XM_053673984.1"/>
</dbReference>
<dbReference type="Proteomes" id="UP000221080">
    <property type="component" value="Chromosome 21"/>
</dbReference>
<reference evidence="6 7" key="2">
    <citation type="submission" date="2025-04" db="UniProtKB">
        <authorList>
            <consortium name="RefSeq"/>
        </authorList>
    </citation>
    <scope>IDENTIFICATION</scope>
    <source>
        <tissue evidence="6 7">Blood</tissue>
    </source>
</reference>
<feature type="compositionally biased region" description="Polar residues" evidence="3">
    <location>
        <begin position="156"/>
        <end position="170"/>
    </location>
</feature>
<name>A0A9F7QTS8_ICTPU</name>
<sequence length="438" mass="49989">MEAEDVEPSTVPTPTPLTWAQIVKQKKKQPEEVKEKKEKITESREQKMQAEVNQQVPDKVKKFPTPTTLTGCEIMEAKEAEPSTVPTPTPLTSAQIVRQKKKQPEEVKEKKEKITESREQKMQAEVNQQLPDKVKKFPTPTTLTGCEIMEAKEAEQSTVPTPTPLTSAQIVRQKKKQPEEVKEKKEKITESREQKMQAEVNQQLPDKVKFPTPTPLTGCEIMEAKEAEPSIVPTPTTLTGGEIVDKEEAEPSTPPTPIPLTWAEIVKQNTKQPEEVEEKKEKIKESREQKMQAEVNQQLPYKMKKLPMESHNRKNNKSVELFIRNLDYSLDDKRLYKEFLQFGAVISAKVVMENGCSKGFGFVSYSTSTEAMEAIKGMNGKILGRRLVYVALSKSREEHKPFLTQTEQKTWSSRPTNPRQSKHKDTQRENTFECNNMI</sequence>
<evidence type="ECO:0000313" key="6">
    <source>
        <dbReference type="RefSeq" id="XP_053529959.1"/>
    </source>
</evidence>
<dbReference type="InterPro" id="IPR000504">
    <property type="entry name" value="RRM_dom"/>
</dbReference>
<evidence type="ECO:0000313" key="5">
    <source>
        <dbReference type="Proteomes" id="UP000221080"/>
    </source>
</evidence>
<dbReference type="InterPro" id="IPR052462">
    <property type="entry name" value="SLIRP/GR-RBP-like"/>
</dbReference>
<dbReference type="KEGG" id="ipu:108281098"/>
<accession>A0A9F7QTS8</accession>
<feature type="region of interest" description="Disordered" evidence="3">
    <location>
        <begin position="152"/>
        <end position="216"/>
    </location>
</feature>
<feature type="region of interest" description="Disordered" evidence="3">
    <location>
        <begin position="400"/>
        <end position="438"/>
    </location>
</feature>
<feature type="compositionally biased region" description="Basic and acidic residues" evidence="3">
    <location>
        <begin position="102"/>
        <end position="122"/>
    </location>
</feature>
<dbReference type="InterPro" id="IPR035979">
    <property type="entry name" value="RBD_domain_sf"/>
</dbReference>
<dbReference type="OrthoDB" id="8961921at2759"/>
<organism evidence="5 6">
    <name type="scientific">Ictalurus punctatus</name>
    <name type="common">Channel catfish</name>
    <name type="synonym">Silurus punctatus</name>
    <dbReference type="NCBI Taxonomy" id="7998"/>
    <lineage>
        <taxon>Eukaryota</taxon>
        <taxon>Metazoa</taxon>
        <taxon>Chordata</taxon>
        <taxon>Craniata</taxon>
        <taxon>Vertebrata</taxon>
        <taxon>Euteleostomi</taxon>
        <taxon>Actinopterygii</taxon>
        <taxon>Neopterygii</taxon>
        <taxon>Teleostei</taxon>
        <taxon>Ostariophysi</taxon>
        <taxon>Siluriformes</taxon>
        <taxon>Ictaluridae</taxon>
        <taxon>Ictalurus</taxon>
    </lineage>
</organism>
<feature type="compositionally biased region" description="Low complexity" evidence="3">
    <location>
        <begin position="82"/>
        <end position="93"/>
    </location>
</feature>
<feature type="region of interest" description="Disordered" evidence="3">
    <location>
        <begin position="1"/>
        <end position="66"/>
    </location>
</feature>
<dbReference type="SUPFAM" id="SSF54928">
    <property type="entry name" value="RNA-binding domain, RBD"/>
    <property type="match status" value="1"/>
</dbReference>
<evidence type="ECO:0000259" key="4">
    <source>
        <dbReference type="PROSITE" id="PS50102"/>
    </source>
</evidence>
<dbReference type="Gene3D" id="3.30.70.330">
    <property type="match status" value="1"/>
</dbReference>
<feature type="region of interest" description="Disordered" evidence="3">
    <location>
        <begin position="78"/>
        <end position="140"/>
    </location>
</feature>
<keyword evidence="5" id="KW-1185">Reference proteome</keyword>
<feature type="compositionally biased region" description="Basic and acidic residues" evidence="3">
    <location>
        <begin position="176"/>
        <end position="196"/>
    </location>
</feature>
<reference evidence="5" key="1">
    <citation type="journal article" date="2016" name="Nat. Commun.">
        <title>The channel catfish genome sequence provides insights into the evolution of scale formation in teleosts.</title>
        <authorList>
            <person name="Liu Z."/>
            <person name="Liu S."/>
            <person name="Yao J."/>
            <person name="Bao L."/>
            <person name="Zhang J."/>
            <person name="Li Y."/>
            <person name="Jiang C."/>
            <person name="Sun L."/>
            <person name="Wang R."/>
            <person name="Zhang Y."/>
            <person name="Zhou T."/>
            <person name="Zeng Q."/>
            <person name="Fu Q."/>
            <person name="Gao S."/>
            <person name="Li N."/>
            <person name="Koren S."/>
            <person name="Jiang Y."/>
            <person name="Zimin A."/>
            <person name="Xu P."/>
            <person name="Phillippy A.M."/>
            <person name="Geng X."/>
            <person name="Song L."/>
            <person name="Sun F."/>
            <person name="Li C."/>
            <person name="Wang X."/>
            <person name="Chen A."/>
            <person name="Jin Y."/>
            <person name="Yuan Z."/>
            <person name="Yang Y."/>
            <person name="Tan S."/>
            <person name="Peatman E."/>
            <person name="Lu J."/>
            <person name="Qin Z."/>
            <person name="Dunham R."/>
            <person name="Li Z."/>
            <person name="Sonstegard T."/>
            <person name="Feng J."/>
            <person name="Danzmann R.G."/>
            <person name="Schroeder S."/>
            <person name="Scheffler B."/>
            <person name="Duke M.V."/>
            <person name="Ballard L."/>
            <person name="Kucuktas H."/>
            <person name="Kaltenboeck L."/>
            <person name="Liu H."/>
            <person name="Armbruster J."/>
            <person name="Xie Y."/>
            <person name="Kirby M.L."/>
            <person name="Tian Y."/>
            <person name="Flanagan M.E."/>
            <person name="Mu W."/>
            <person name="Waldbieser G.C."/>
        </authorList>
    </citation>
    <scope>NUCLEOTIDE SEQUENCE [LARGE SCALE GENOMIC DNA]</scope>
    <source>
        <strain evidence="5">SDA103</strain>
    </source>
</reference>
<evidence type="ECO:0000256" key="2">
    <source>
        <dbReference type="PROSITE-ProRule" id="PRU00176"/>
    </source>
</evidence>
<dbReference type="RefSeq" id="XP_053529960.1">
    <property type="nucleotide sequence ID" value="XM_053673985.1"/>
</dbReference>
<keyword evidence="1 2" id="KW-0694">RNA-binding</keyword>
<evidence type="ECO:0000256" key="1">
    <source>
        <dbReference type="ARBA" id="ARBA00022884"/>
    </source>
</evidence>
<feature type="domain" description="RRM" evidence="4">
    <location>
        <begin position="319"/>
        <end position="395"/>
    </location>
</feature>
<dbReference type="PANTHER" id="PTHR48027">
    <property type="entry name" value="HETEROGENEOUS NUCLEAR RIBONUCLEOPROTEIN 87F-RELATED"/>
    <property type="match status" value="1"/>
</dbReference>
<dbReference type="GO" id="GO:0003723">
    <property type="term" value="F:RNA binding"/>
    <property type="evidence" value="ECO:0007669"/>
    <property type="project" value="UniProtKB-UniRule"/>
</dbReference>